<feature type="non-terminal residue" evidence="1">
    <location>
        <position position="1"/>
    </location>
</feature>
<comment type="caution">
    <text evidence="1">The sequence shown here is derived from an EMBL/GenBank/DDBJ whole genome shotgun (WGS) entry which is preliminary data.</text>
</comment>
<proteinExistence type="predicted"/>
<reference evidence="2" key="1">
    <citation type="submission" date="2022-10" db="EMBL/GenBank/DDBJ databases">
        <title>Genome assembly of Pristionchus species.</title>
        <authorList>
            <person name="Yoshida K."/>
            <person name="Sommer R.J."/>
        </authorList>
    </citation>
    <scope>NUCLEOTIDE SEQUENCE [LARGE SCALE GENOMIC DNA]</scope>
    <source>
        <strain evidence="2">RS5460</strain>
    </source>
</reference>
<sequence>LRVNAQHSLCLSHSLQKGESSLSYRVCHNRIGNPSPFLSLANRQEETERRLVFTYCSLLFSSSPSSSSP</sequence>
<accession>A0AAN4Z432</accession>
<evidence type="ECO:0000313" key="1">
    <source>
        <dbReference type="EMBL" id="GMR32744.1"/>
    </source>
</evidence>
<gene>
    <name evidence="1" type="ORF">PMAYCL1PPCAC_02939</name>
</gene>
<dbReference type="Proteomes" id="UP001328107">
    <property type="component" value="Unassembled WGS sequence"/>
</dbReference>
<evidence type="ECO:0000313" key="2">
    <source>
        <dbReference type="Proteomes" id="UP001328107"/>
    </source>
</evidence>
<dbReference type="AlphaFoldDB" id="A0AAN4Z432"/>
<keyword evidence="2" id="KW-1185">Reference proteome</keyword>
<name>A0AAN4Z432_9BILA</name>
<dbReference type="EMBL" id="BTRK01000001">
    <property type="protein sequence ID" value="GMR32744.1"/>
    <property type="molecule type" value="Genomic_DNA"/>
</dbReference>
<protein>
    <submittedName>
        <fullName evidence="1">Uncharacterized protein</fullName>
    </submittedName>
</protein>
<organism evidence="1 2">
    <name type="scientific">Pristionchus mayeri</name>
    <dbReference type="NCBI Taxonomy" id="1317129"/>
    <lineage>
        <taxon>Eukaryota</taxon>
        <taxon>Metazoa</taxon>
        <taxon>Ecdysozoa</taxon>
        <taxon>Nematoda</taxon>
        <taxon>Chromadorea</taxon>
        <taxon>Rhabditida</taxon>
        <taxon>Rhabditina</taxon>
        <taxon>Diplogasteromorpha</taxon>
        <taxon>Diplogasteroidea</taxon>
        <taxon>Neodiplogasteridae</taxon>
        <taxon>Pristionchus</taxon>
    </lineage>
</organism>
<feature type="non-terminal residue" evidence="1">
    <location>
        <position position="69"/>
    </location>
</feature>